<proteinExistence type="predicted"/>
<dbReference type="Pfam" id="PF13447">
    <property type="entry name" value="Multi-haem_cyto"/>
    <property type="match status" value="1"/>
</dbReference>
<comment type="caution">
    <text evidence="1">The sequence shown here is derived from an EMBL/GenBank/DDBJ whole genome shotgun (WGS) entry which is preliminary data.</text>
</comment>
<dbReference type="Gene3D" id="1.20.850.10">
    <property type="entry name" value="Hydroxylamine Oxidoreductase, Chain A, domain 2"/>
    <property type="match status" value="1"/>
</dbReference>
<dbReference type="Gene3D" id="3.90.10.10">
    <property type="entry name" value="Cytochrome C3"/>
    <property type="match status" value="1"/>
</dbReference>
<dbReference type="SUPFAM" id="SSF48695">
    <property type="entry name" value="Multiheme cytochromes"/>
    <property type="match status" value="1"/>
</dbReference>
<evidence type="ECO:0000313" key="1">
    <source>
        <dbReference type="EMBL" id="OGL44749.1"/>
    </source>
</evidence>
<dbReference type="AlphaFoldDB" id="A0A1F7RT63"/>
<dbReference type="Proteomes" id="UP000179266">
    <property type="component" value="Unassembled WGS sequence"/>
</dbReference>
<gene>
    <name evidence="1" type="ORF">A2161_14310</name>
</gene>
<reference evidence="1 2" key="1">
    <citation type="journal article" date="2016" name="Nat. Commun.">
        <title>Thousands of microbial genomes shed light on interconnected biogeochemical processes in an aquifer system.</title>
        <authorList>
            <person name="Anantharaman K."/>
            <person name="Brown C.T."/>
            <person name="Hug L.A."/>
            <person name="Sharon I."/>
            <person name="Castelle C.J."/>
            <person name="Probst A.J."/>
            <person name="Thomas B.C."/>
            <person name="Singh A."/>
            <person name="Wilkins M.J."/>
            <person name="Karaoz U."/>
            <person name="Brodie E.L."/>
            <person name="Williams K.H."/>
            <person name="Hubbard S.S."/>
            <person name="Banfield J.F."/>
        </authorList>
    </citation>
    <scope>NUCLEOTIDE SEQUENCE [LARGE SCALE GENOMIC DNA]</scope>
</reference>
<dbReference type="InterPro" id="IPR036280">
    <property type="entry name" value="Multihaem_cyt_sf"/>
</dbReference>
<protein>
    <submittedName>
        <fullName evidence="1">Uncharacterized protein</fullName>
    </submittedName>
</protein>
<organism evidence="1 2">
    <name type="scientific">Candidatus Schekmanbacteria bacterium RBG_13_48_7</name>
    <dbReference type="NCBI Taxonomy" id="1817878"/>
    <lineage>
        <taxon>Bacteria</taxon>
        <taxon>Candidatus Schekmaniibacteriota</taxon>
    </lineage>
</organism>
<sequence>MDNSHHAKAGLILDSQDAYLAHVAAGQPVAITGCENCHGTKVKIDLNSSNKLARESWPNSGIGRINPDGSKGACNACHTRHSFSKAQARQPEACSKCHLGPDHPQKEIYEESKHGNAYYTHIQDMNIKSDPWIVGEDYYESNTCATCHMSATRKQSVTHDVGQRIAWSLRPPVSERKENWEQKRENMKDVCFACHEKTFVTGHFYQFDATVNLYDEKFAKPATEVMNLIKKHEVMKNKASFSNDIEWIYWELWHHEGRRARHGAAMMGPDYTWWHGFYEVAQHFYFRFIPEARSFNNPEINSYIDNLLATDPMHRWLSQSTDELKSAIRSGKMQEIYKKFFSGK</sequence>
<evidence type="ECO:0000313" key="2">
    <source>
        <dbReference type="Proteomes" id="UP000179266"/>
    </source>
</evidence>
<dbReference type="EMBL" id="MGDD01000208">
    <property type="protein sequence ID" value="OGL44749.1"/>
    <property type="molecule type" value="Genomic_DNA"/>
</dbReference>
<name>A0A1F7RT63_9BACT</name>
<accession>A0A1F7RT63</accession>